<feature type="transmembrane region" description="Helical" evidence="1">
    <location>
        <begin position="117"/>
        <end position="134"/>
    </location>
</feature>
<name>A0A6B0TQ29_9RHOB</name>
<feature type="transmembrane region" description="Helical" evidence="1">
    <location>
        <begin position="146"/>
        <end position="170"/>
    </location>
</feature>
<keyword evidence="1" id="KW-1133">Transmembrane helix</keyword>
<comment type="caution">
    <text evidence="3">The sequence shown here is derived from an EMBL/GenBank/DDBJ whole genome shotgun (WGS) entry which is preliminary data.</text>
</comment>
<sequence>MTIRSTYALPAMLALLALVADPALAHSGDGYGGGFIAGFTHPILGWDHVAAMVAVGLWGAFLGAPAIWILPIVFPLVMAFGAVLGILGVPVPAVETGIALSAVVLGLMILFAVKPPIWVAAVIVGAFAIFHGYAHGTELPATVNAFAYAVGFVISTGLLHLIGIGFGLLVRWPGGRVAVRGAGGVISLAGVAFLTGMA</sequence>
<accession>A0A6B0TQ29</accession>
<feature type="transmembrane region" description="Helical" evidence="1">
    <location>
        <begin position="43"/>
        <end position="61"/>
    </location>
</feature>
<evidence type="ECO:0000313" key="4">
    <source>
        <dbReference type="Proteomes" id="UP000436016"/>
    </source>
</evidence>
<evidence type="ECO:0000313" key="3">
    <source>
        <dbReference type="EMBL" id="MXU66046.1"/>
    </source>
</evidence>
<dbReference type="AlphaFoldDB" id="A0A6B0TQ29"/>
<feature type="transmembrane region" description="Helical" evidence="1">
    <location>
        <begin position="177"/>
        <end position="197"/>
    </location>
</feature>
<evidence type="ECO:0000256" key="1">
    <source>
        <dbReference type="SAM" id="Phobius"/>
    </source>
</evidence>
<keyword evidence="1" id="KW-0472">Membrane</keyword>
<dbReference type="RefSeq" id="WP_160855074.1">
    <property type="nucleotide sequence ID" value="NZ_WUWG01000003.1"/>
</dbReference>
<dbReference type="InterPro" id="IPR007038">
    <property type="entry name" value="HupE_UreJ"/>
</dbReference>
<keyword evidence="2" id="KW-0732">Signal</keyword>
<reference evidence="3 4" key="1">
    <citation type="submission" date="2019-12" db="EMBL/GenBank/DDBJ databases">
        <title>Strain KN286 was isolated from seawater, which was collected from Caroline Seamount in the tropical western Pacific.</title>
        <authorList>
            <person name="Wang Q."/>
        </authorList>
    </citation>
    <scope>NUCLEOTIDE SEQUENCE [LARGE SCALE GENOMIC DNA]</scope>
    <source>
        <strain evidence="3 4">KN286</strain>
    </source>
</reference>
<gene>
    <name evidence="3" type="ORF">GSH16_11340</name>
</gene>
<proteinExistence type="predicted"/>
<keyword evidence="4" id="KW-1185">Reference proteome</keyword>
<keyword evidence="1" id="KW-0812">Transmembrane</keyword>
<evidence type="ECO:0000256" key="2">
    <source>
        <dbReference type="SAM" id="SignalP"/>
    </source>
</evidence>
<feature type="signal peptide" evidence="2">
    <location>
        <begin position="1"/>
        <end position="25"/>
    </location>
</feature>
<feature type="chain" id="PRO_5025446410" evidence="2">
    <location>
        <begin position="26"/>
        <end position="198"/>
    </location>
</feature>
<feature type="transmembrane region" description="Helical" evidence="1">
    <location>
        <begin position="93"/>
        <end position="112"/>
    </location>
</feature>
<dbReference type="Pfam" id="PF04955">
    <property type="entry name" value="HupE_UreJ"/>
    <property type="match status" value="1"/>
</dbReference>
<organism evidence="3 4">
    <name type="scientific">Oceanomicrobium pacificus</name>
    <dbReference type="NCBI Taxonomy" id="2692916"/>
    <lineage>
        <taxon>Bacteria</taxon>
        <taxon>Pseudomonadati</taxon>
        <taxon>Pseudomonadota</taxon>
        <taxon>Alphaproteobacteria</taxon>
        <taxon>Rhodobacterales</taxon>
        <taxon>Paracoccaceae</taxon>
        <taxon>Oceanomicrobium</taxon>
    </lineage>
</organism>
<dbReference type="Proteomes" id="UP000436016">
    <property type="component" value="Unassembled WGS sequence"/>
</dbReference>
<protein>
    <submittedName>
        <fullName evidence="3">Ni/Fe hydrogenase</fullName>
    </submittedName>
</protein>
<dbReference type="EMBL" id="WUWG01000003">
    <property type="protein sequence ID" value="MXU66046.1"/>
    <property type="molecule type" value="Genomic_DNA"/>
</dbReference>
<dbReference type="PIRSF" id="PIRSF016919">
    <property type="entry name" value="HupE_UreJ"/>
    <property type="match status" value="1"/>
</dbReference>
<feature type="transmembrane region" description="Helical" evidence="1">
    <location>
        <begin position="68"/>
        <end position="87"/>
    </location>
</feature>